<dbReference type="EMBL" id="MHNK01000002">
    <property type="protein sequence ID" value="OGZ44456.1"/>
    <property type="molecule type" value="Genomic_DNA"/>
</dbReference>
<dbReference type="InterPro" id="IPR036390">
    <property type="entry name" value="WH_DNA-bd_sf"/>
</dbReference>
<dbReference type="InterPro" id="IPR000086">
    <property type="entry name" value="NUDIX_hydrolase_dom"/>
</dbReference>
<dbReference type="CDD" id="cd18873">
    <property type="entry name" value="NUDIX_NadM_like"/>
    <property type="match status" value="1"/>
</dbReference>
<dbReference type="Pfam" id="PF21906">
    <property type="entry name" value="WHD_NrtR"/>
    <property type="match status" value="1"/>
</dbReference>
<dbReference type="Gene3D" id="1.10.10.10">
    <property type="entry name" value="Winged helix-like DNA-binding domain superfamily/Winged helix DNA-binding domain"/>
    <property type="match status" value="1"/>
</dbReference>
<dbReference type="AlphaFoldDB" id="A0A1G2G2C7"/>
<dbReference type="SUPFAM" id="SSF55811">
    <property type="entry name" value="Nudix"/>
    <property type="match status" value="1"/>
</dbReference>
<dbReference type="PANTHER" id="PTHR43736:SF4">
    <property type="entry name" value="SLR1690 PROTEIN"/>
    <property type="match status" value="1"/>
</dbReference>
<evidence type="ECO:0000259" key="1">
    <source>
        <dbReference type="Pfam" id="PF00293"/>
    </source>
</evidence>
<name>A0A1G2G2C7_9BACT</name>
<evidence type="ECO:0000313" key="3">
    <source>
        <dbReference type="EMBL" id="OGZ44456.1"/>
    </source>
</evidence>
<sequence length="224" mass="25980">MLKPKEQLRFAVLATDVVLFAIQDKALKVLLMDVHVPPWFRHTQGIPGGLVLPDETTDDSVRRHMRMKVGIQSKDVYAEQLYTFSAIKRDPRGRVVSVGYLGLVPPPIASNIFLRNVHWQDVTELSPLAYDHDDIIKTAIRRLRDKITYTTLVRYLLTTEFTLFDLQQAYEIILRCTLDKRNFRKKMLGLGIVKELHRQKRGGAHRPPSLYRFVSKDARVFRLI</sequence>
<comment type="caution">
    <text evidence="3">The sequence shown here is derived from an EMBL/GenBank/DDBJ whole genome shotgun (WGS) entry which is preliminary data.</text>
</comment>
<gene>
    <name evidence="3" type="ORF">A2719_04985</name>
</gene>
<evidence type="ECO:0000313" key="4">
    <source>
        <dbReference type="Proteomes" id="UP000177480"/>
    </source>
</evidence>
<dbReference type="Gene3D" id="3.90.79.10">
    <property type="entry name" value="Nucleoside Triphosphate Pyrophosphohydrolase"/>
    <property type="match status" value="1"/>
</dbReference>
<dbReference type="InterPro" id="IPR015797">
    <property type="entry name" value="NUDIX_hydrolase-like_dom_sf"/>
</dbReference>
<protein>
    <submittedName>
        <fullName evidence="3">Uncharacterized protein</fullName>
    </submittedName>
</protein>
<feature type="domain" description="Nudix hydrolase" evidence="1">
    <location>
        <begin position="17"/>
        <end position="133"/>
    </location>
</feature>
<proteinExistence type="predicted"/>
<feature type="domain" description="NrtR DNA-binding winged helix" evidence="2">
    <location>
        <begin position="155"/>
        <end position="213"/>
    </location>
</feature>
<evidence type="ECO:0000259" key="2">
    <source>
        <dbReference type="Pfam" id="PF21906"/>
    </source>
</evidence>
<dbReference type="Proteomes" id="UP000177480">
    <property type="component" value="Unassembled WGS sequence"/>
</dbReference>
<dbReference type="PANTHER" id="PTHR43736">
    <property type="entry name" value="ADP-RIBOSE PYROPHOSPHATASE"/>
    <property type="match status" value="1"/>
</dbReference>
<dbReference type="Pfam" id="PF00293">
    <property type="entry name" value="NUDIX"/>
    <property type="match status" value="1"/>
</dbReference>
<dbReference type="SUPFAM" id="SSF46785">
    <property type="entry name" value="Winged helix' DNA-binding domain"/>
    <property type="match status" value="1"/>
</dbReference>
<dbReference type="InterPro" id="IPR036388">
    <property type="entry name" value="WH-like_DNA-bd_sf"/>
</dbReference>
<dbReference type="STRING" id="1802114.A2719_04985"/>
<reference evidence="3 4" key="1">
    <citation type="journal article" date="2016" name="Nat. Commun.">
        <title>Thousands of microbial genomes shed light on interconnected biogeochemical processes in an aquifer system.</title>
        <authorList>
            <person name="Anantharaman K."/>
            <person name="Brown C.T."/>
            <person name="Hug L.A."/>
            <person name="Sharon I."/>
            <person name="Castelle C.J."/>
            <person name="Probst A.J."/>
            <person name="Thomas B.C."/>
            <person name="Singh A."/>
            <person name="Wilkins M.J."/>
            <person name="Karaoz U."/>
            <person name="Brodie E.L."/>
            <person name="Williams K.H."/>
            <person name="Hubbard S.S."/>
            <person name="Banfield J.F."/>
        </authorList>
    </citation>
    <scope>NUCLEOTIDE SEQUENCE [LARGE SCALE GENOMIC DNA]</scope>
</reference>
<accession>A0A1G2G2C7</accession>
<organism evidence="3 4">
    <name type="scientific">Candidatus Ryanbacteria bacterium RIFCSPHIGHO2_01_FULL_45_22</name>
    <dbReference type="NCBI Taxonomy" id="1802114"/>
    <lineage>
        <taxon>Bacteria</taxon>
        <taxon>Candidatus Ryaniibacteriota</taxon>
    </lineage>
</organism>
<dbReference type="InterPro" id="IPR054105">
    <property type="entry name" value="WHD_NrtR"/>
</dbReference>